<gene>
    <name evidence="1" type="ORF">SK128_013942</name>
</gene>
<dbReference type="EMBL" id="JAXCGZ010012968">
    <property type="protein sequence ID" value="KAK7073429.1"/>
    <property type="molecule type" value="Genomic_DNA"/>
</dbReference>
<sequence>MEKANLFEEPQVIKSWKGFDGALNIEPLSQGFIKYLDLSKEQDLGERFDWVMSVEVGEHIPHEYETVFLENLVRHACKGLVLTWSSEIGKGHFHVNIHPREYIIDRVVKMGLKHDPVAQETLTETISLDYIKKGLMVFRVDPMKC</sequence>
<accession>A0AAN8X7G6</accession>
<comment type="caution">
    <text evidence="1">The sequence shown here is derived from an EMBL/GenBank/DDBJ whole genome shotgun (WGS) entry which is preliminary data.</text>
</comment>
<proteinExistence type="predicted"/>
<evidence type="ECO:0000313" key="2">
    <source>
        <dbReference type="Proteomes" id="UP001381693"/>
    </source>
</evidence>
<evidence type="ECO:0000313" key="1">
    <source>
        <dbReference type="EMBL" id="KAK7073429.1"/>
    </source>
</evidence>
<reference evidence="1 2" key="1">
    <citation type="submission" date="2023-11" db="EMBL/GenBank/DDBJ databases">
        <title>Halocaridina rubra genome assembly.</title>
        <authorList>
            <person name="Smith C."/>
        </authorList>
    </citation>
    <scope>NUCLEOTIDE SEQUENCE [LARGE SCALE GENOMIC DNA]</scope>
    <source>
        <strain evidence="1">EP-1</strain>
        <tissue evidence="1">Whole</tissue>
    </source>
</reference>
<keyword evidence="2" id="KW-1185">Reference proteome</keyword>
<dbReference type="Gene3D" id="3.40.50.150">
    <property type="entry name" value="Vaccinia Virus protein VP39"/>
    <property type="match status" value="1"/>
</dbReference>
<organism evidence="1 2">
    <name type="scientific">Halocaridina rubra</name>
    <name type="common">Hawaiian red shrimp</name>
    <dbReference type="NCBI Taxonomy" id="373956"/>
    <lineage>
        <taxon>Eukaryota</taxon>
        <taxon>Metazoa</taxon>
        <taxon>Ecdysozoa</taxon>
        <taxon>Arthropoda</taxon>
        <taxon>Crustacea</taxon>
        <taxon>Multicrustacea</taxon>
        <taxon>Malacostraca</taxon>
        <taxon>Eumalacostraca</taxon>
        <taxon>Eucarida</taxon>
        <taxon>Decapoda</taxon>
        <taxon>Pleocyemata</taxon>
        <taxon>Caridea</taxon>
        <taxon>Atyoidea</taxon>
        <taxon>Atyidae</taxon>
        <taxon>Halocaridina</taxon>
    </lineage>
</organism>
<dbReference type="InterPro" id="IPR029063">
    <property type="entry name" value="SAM-dependent_MTases_sf"/>
</dbReference>
<protein>
    <submittedName>
        <fullName evidence="1">Uncharacterized protein</fullName>
    </submittedName>
</protein>
<dbReference type="Proteomes" id="UP001381693">
    <property type="component" value="Unassembled WGS sequence"/>
</dbReference>
<name>A0AAN8X7G6_HALRR</name>
<dbReference type="AlphaFoldDB" id="A0AAN8X7G6"/>